<feature type="transmembrane region" description="Helical" evidence="1">
    <location>
        <begin position="123"/>
        <end position="141"/>
    </location>
</feature>
<feature type="transmembrane region" description="Helical" evidence="1">
    <location>
        <begin position="12"/>
        <end position="40"/>
    </location>
</feature>
<reference evidence="2 3" key="1">
    <citation type="journal article" date="2019" name="Int. J. Syst. Evol. Microbiol.">
        <title>The Global Catalogue of Microorganisms (GCM) 10K type strain sequencing project: providing services to taxonomists for standard genome sequencing and annotation.</title>
        <authorList>
            <consortium name="The Broad Institute Genomics Platform"/>
            <consortium name="The Broad Institute Genome Sequencing Center for Infectious Disease"/>
            <person name="Wu L."/>
            <person name="Ma J."/>
        </authorList>
    </citation>
    <scope>NUCLEOTIDE SEQUENCE [LARGE SCALE GENOMIC DNA]</scope>
    <source>
        <strain evidence="2 3">NBRC 111368</strain>
    </source>
</reference>
<dbReference type="Proteomes" id="UP001596328">
    <property type="component" value="Unassembled WGS sequence"/>
</dbReference>
<dbReference type="AlphaFoldDB" id="A0ABD5RZM6"/>
<proteinExistence type="predicted"/>
<keyword evidence="1" id="KW-1133">Transmembrane helix</keyword>
<sequence length="142" mass="14542">MSAVAQTFGGDLLGGAASALSALLYGALLLAPVLVGYLVYRDTAGRGSDHPLAWAVGVAVFFLFTFPVALVFYFVVRDDVGPAPTGADREARTGLPRSRPVAAAFTLLAVLAFLYSVVIAGQLLLGLVAAGVLAAIGAAFWT</sequence>
<evidence type="ECO:0000313" key="3">
    <source>
        <dbReference type="Proteomes" id="UP001596328"/>
    </source>
</evidence>
<keyword evidence="3" id="KW-1185">Reference proteome</keyword>
<comment type="caution">
    <text evidence="2">The sequence shown here is derived from an EMBL/GenBank/DDBJ whole genome shotgun (WGS) entry which is preliminary data.</text>
</comment>
<name>A0ABD5RZM6_9EURY</name>
<keyword evidence="1" id="KW-0812">Transmembrane</keyword>
<feature type="transmembrane region" description="Helical" evidence="1">
    <location>
        <begin position="101"/>
        <end position="118"/>
    </location>
</feature>
<gene>
    <name evidence="2" type="ORF">ACFQE1_10935</name>
</gene>
<protein>
    <submittedName>
        <fullName evidence="2">Uncharacterized protein</fullName>
    </submittedName>
</protein>
<organism evidence="2 3">
    <name type="scientific">Halobium palmae</name>
    <dbReference type="NCBI Taxonomy" id="1776492"/>
    <lineage>
        <taxon>Archaea</taxon>
        <taxon>Methanobacteriati</taxon>
        <taxon>Methanobacteriota</taxon>
        <taxon>Stenosarchaea group</taxon>
        <taxon>Halobacteria</taxon>
        <taxon>Halobacteriales</taxon>
        <taxon>Haloferacaceae</taxon>
        <taxon>Halobium</taxon>
    </lineage>
</organism>
<evidence type="ECO:0000256" key="1">
    <source>
        <dbReference type="SAM" id="Phobius"/>
    </source>
</evidence>
<dbReference type="EMBL" id="JBHSWU010000307">
    <property type="protein sequence ID" value="MFC6724875.1"/>
    <property type="molecule type" value="Genomic_DNA"/>
</dbReference>
<accession>A0ABD5RZM6</accession>
<feature type="transmembrane region" description="Helical" evidence="1">
    <location>
        <begin position="52"/>
        <end position="76"/>
    </location>
</feature>
<evidence type="ECO:0000313" key="2">
    <source>
        <dbReference type="EMBL" id="MFC6724875.1"/>
    </source>
</evidence>
<keyword evidence="1" id="KW-0472">Membrane</keyword>